<dbReference type="EMBL" id="DF236963">
    <property type="protein sequence ID" value="GAQ78489.1"/>
    <property type="molecule type" value="Genomic_DNA"/>
</dbReference>
<evidence type="ECO:0000256" key="1">
    <source>
        <dbReference type="ARBA" id="ARBA00022723"/>
    </source>
</evidence>
<keyword evidence="2" id="KW-0677">Repeat</keyword>
<evidence type="ECO:0000313" key="7">
    <source>
        <dbReference type="Proteomes" id="UP000054558"/>
    </source>
</evidence>
<dbReference type="STRING" id="105231.A0A1Y1HMS2"/>
<evidence type="ECO:0000313" key="6">
    <source>
        <dbReference type="EMBL" id="GAQ78489.1"/>
    </source>
</evidence>
<name>A0A1Y1HMS2_KLENI</name>
<dbReference type="AlphaFoldDB" id="A0A1Y1HMS2"/>
<evidence type="ECO:0000256" key="3">
    <source>
        <dbReference type="ARBA" id="ARBA00022833"/>
    </source>
</evidence>
<organism evidence="6 7">
    <name type="scientific">Klebsormidium nitens</name>
    <name type="common">Green alga</name>
    <name type="synonym">Ulothrix nitens</name>
    <dbReference type="NCBI Taxonomy" id="105231"/>
    <lineage>
        <taxon>Eukaryota</taxon>
        <taxon>Viridiplantae</taxon>
        <taxon>Streptophyta</taxon>
        <taxon>Klebsormidiophyceae</taxon>
        <taxon>Klebsormidiales</taxon>
        <taxon>Klebsormidiaceae</taxon>
        <taxon>Klebsormidium</taxon>
    </lineage>
</organism>
<evidence type="ECO:0000256" key="2">
    <source>
        <dbReference type="ARBA" id="ARBA00022737"/>
    </source>
</evidence>
<feature type="compositionally biased region" description="Pro residues" evidence="4">
    <location>
        <begin position="113"/>
        <end position="124"/>
    </location>
</feature>
<dbReference type="PROSITE" id="PS51401">
    <property type="entry name" value="CHORD"/>
    <property type="match status" value="2"/>
</dbReference>
<reference evidence="6 7" key="1">
    <citation type="journal article" date="2014" name="Nat. Commun.">
        <title>Klebsormidium flaccidum genome reveals primary factors for plant terrestrial adaptation.</title>
        <authorList>
            <person name="Hori K."/>
            <person name="Maruyama F."/>
            <person name="Fujisawa T."/>
            <person name="Togashi T."/>
            <person name="Yamamoto N."/>
            <person name="Seo M."/>
            <person name="Sato S."/>
            <person name="Yamada T."/>
            <person name="Mori H."/>
            <person name="Tajima N."/>
            <person name="Moriyama T."/>
            <person name="Ikeuchi M."/>
            <person name="Watanabe M."/>
            <person name="Wada H."/>
            <person name="Kobayashi K."/>
            <person name="Saito M."/>
            <person name="Masuda T."/>
            <person name="Sasaki-Sekimoto Y."/>
            <person name="Mashiguchi K."/>
            <person name="Awai K."/>
            <person name="Shimojima M."/>
            <person name="Masuda S."/>
            <person name="Iwai M."/>
            <person name="Nobusawa T."/>
            <person name="Narise T."/>
            <person name="Kondo S."/>
            <person name="Saito H."/>
            <person name="Sato R."/>
            <person name="Murakawa M."/>
            <person name="Ihara Y."/>
            <person name="Oshima-Yamada Y."/>
            <person name="Ohtaka K."/>
            <person name="Satoh M."/>
            <person name="Sonobe K."/>
            <person name="Ishii M."/>
            <person name="Ohtani R."/>
            <person name="Kanamori-Sato M."/>
            <person name="Honoki R."/>
            <person name="Miyazaki D."/>
            <person name="Mochizuki H."/>
            <person name="Umetsu J."/>
            <person name="Higashi K."/>
            <person name="Shibata D."/>
            <person name="Kamiya Y."/>
            <person name="Sato N."/>
            <person name="Nakamura Y."/>
            <person name="Tabata S."/>
            <person name="Ida S."/>
            <person name="Kurokawa K."/>
            <person name="Ohta H."/>
        </authorList>
    </citation>
    <scope>NUCLEOTIDE SEQUENCE [LARGE SCALE GENOMIC DNA]</scope>
    <source>
        <strain evidence="6 7">NIES-2285</strain>
    </source>
</reference>
<dbReference type="FunFam" id="4.10.1130.20:FF:000003">
    <property type="entry name" value="Cysteine and histidine-rich domain-containing protein RAR1"/>
    <property type="match status" value="1"/>
</dbReference>
<feature type="region of interest" description="Disordered" evidence="4">
    <location>
        <begin position="105"/>
        <end position="132"/>
    </location>
</feature>
<dbReference type="Pfam" id="PF04968">
    <property type="entry name" value="CHORD"/>
    <property type="match status" value="2"/>
</dbReference>
<accession>A0A1Y1HMS2</accession>
<sequence>MLEAMMEGGIAPANAEKRTRCQHIGCDEYFTEANNPEGACKYHPGLTRVSSPFPCAPPLVCHFLQSCHHFQPPVFHDGGKEWGCCKQRSHDFGLFMSIPGCTNGKHSSEKPAKPAPSPNKPLLPPTSAAGSQAGVKADCPRCRQGFFCADHRSIPGVTAKSIQPAKAPAPIPPATAPPPKEKKVVGLDETQVCKHKACGQKFTERENHDAACKYHPGPAVFHDRMRGWACCDVHVKDFDDFMAIPPCKEGWHDADPS</sequence>
<feature type="domain" description="CHORD" evidence="5">
    <location>
        <begin position="193"/>
        <end position="252"/>
    </location>
</feature>
<dbReference type="GO" id="GO:0046872">
    <property type="term" value="F:metal ion binding"/>
    <property type="evidence" value="ECO:0007669"/>
    <property type="project" value="UniProtKB-KW"/>
</dbReference>
<feature type="compositionally biased region" description="Pro residues" evidence="4">
    <location>
        <begin position="167"/>
        <end position="178"/>
    </location>
</feature>
<proteinExistence type="predicted"/>
<dbReference type="Proteomes" id="UP000054558">
    <property type="component" value="Unassembled WGS sequence"/>
</dbReference>
<dbReference type="Gene3D" id="4.10.1130.20">
    <property type="match status" value="3"/>
</dbReference>
<evidence type="ECO:0000256" key="4">
    <source>
        <dbReference type="SAM" id="MobiDB-lite"/>
    </source>
</evidence>
<dbReference type="OrthoDB" id="10261079at2759"/>
<dbReference type="PANTHER" id="PTHR47895">
    <property type="entry name" value="CYSTEINE AND HISTIDINE-RICH DOMAIN-CONTAINING PROTEIN RAR1"/>
    <property type="match status" value="1"/>
</dbReference>
<evidence type="ECO:0000259" key="5">
    <source>
        <dbReference type="PROSITE" id="PS51401"/>
    </source>
</evidence>
<feature type="region of interest" description="Disordered" evidence="4">
    <location>
        <begin position="161"/>
        <end position="181"/>
    </location>
</feature>
<feature type="domain" description="CHORD" evidence="5">
    <location>
        <begin position="21"/>
        <end position="106"/>
    </location>
</feature>
<keyword evidence="3" id="KW-0862">Zinc</keyword>
<gene>
    <name evidence="6" type="ORF">KFL_000140080</name>
</gene>
<dbReference type="InterPro" id="IPR043316">
    <property type="entry name" value="RAR1"/>
</dbReference>
<dbReference type="InterPro" id="IPR007051">
    <property type="entry name" value="CHORD_dom"/>
</dbReference>
<protein>
    <submittedName>
        <fullName evidence="6">Putative RAR1 protein</fullName>
    </submittedName>
</protein>
<dbReference type="PANTHER" id="PTHR47895:SF2">
    <property type="entry name" value="CYSTEINE AND HISTIDINE-RICH DOMAIN-CONTAINING PROTEIN RAR1"/>
    <property type="match status" value="1"/>
</dbReference>
<keyword evidence="7" id="KW-1185">Reference proteome</keyword>
<keyword evidence="1" id="KW-0479">Metal-binding</keyword>
<dbReference type="OMA" id="PEGSCTY"/>